<dbReference type="InterPro" id="IPR006553">
    <property type="entry name" value="Leu-rich_rpt_Cys-con_subtyp"/>
</dbReference>
<dbReference type="GO" id="GO:0031146">
    <property type="term" value="P:SCF-dependent proteasomal ubiquitin-dependent protein catabolic process"/>
    <property type="evidence" value="ECO:0007669"/>
    <property type="project" value="TreeGrafter"/>
</dbReference>
<protein>
    <recommendedName>
        <fullName evidence="1">F-box/LRR-repeat protein 15-like leucin rich repeat domain-containing protein</fullName>
    </recommendedName>
</protein>
<dbReference type="SMART" id="SM00367">
    <property type="entry name" value="LRR_CC"/>
    <property type="match status" value="3"/>
</dbReference>
<name>A0A0A8XMT5_ARUDO</name>
<dbReference type="SUPFAM" id="SSF52047">
    <property type="entry name" value="RNI-like"/>
    <property type="match status" value="1"/>
</dbReference>
<dbReference type="EMBL" id="GBRH01283531">
    <property type="protein sequence ID" value="JAD14364.1"/>
    <property type="molecule type" value="Transcribed_RNA"/>
</dbReference>
<dbReference type="GO" id="GO:0019005">
    <property type="term" value="C:SCF ubiquitin ligase complex"/>
    <property type="evidence" value="ECO:0007669"/>
    <property type="project" value="TreeGrafter"/>
</dbReference>
<dbReference type="AlphaFoldDB" id="A0A0A8XMT5"/>
<reference evidence="2" key="1">
    <citation type="submission" date="2014-09" db="EMBL/GenBank/DDBJ databases">
        <authorList>
            <person name="Magalhaes I.L.F."/>
            <person name="Oliveira U."/>
            <person name="Santos F.R."/>
            <person name="Vidigal T.H.D.A."/>
            <person name="Brescovit A.D."/>
            <person name="Santos A.J."/>
        </authorList>
    </citation>
    <scope>NUCLEOTIDE SEQUENCE</scope>
    <source>
        <tissue evidence="2">Shoot tissue taken approximately 20 cm above the soil surface</tissue>
    </source>
</reference>
<evidence type="ECO:0000259" key="1">
    <source>
        <dbReference type="Pfam" id="PF25372"/>
    </source>
</evidence>
<accession>A0A0A8XMT5</accession>
<proteinExistence type="predicted"/>
<dbReference type="PANTHER" id="PTHR13318:SF26">
    <property type="entry name" value="F-BOX_LRR-REPEAT PROTEIN 12"/>
    <property type="match status" value="1"/>
</dbReference>
<dbReference type="InterPro" id="IPR032675">
    <property type="entry name" value="LRR_dom_sf"/>
</dbReference>
<dbReference type="PANTHER" id="PTHR13318">
    <property type="entry name" value="PARTNER OF PAIRED, ISOFORM B-RELATED"/>
    <property type="match status" value="1"/>
</dbReference>
<dbReference type="Gene3D" id="3.80.10.10">
    <property type="entry name" value="Ribonuclease Inhibitor"/>
    <property type="match status" value="1"/>
</dbReference>
<dbReference type="InterPro" id="IPR057207">
    <property type="entry name" value="FBXL15_LRR"/>
</dbReference>
<feature type="domain" description="F-box/LRR-repeat protein 15-like leucin rich repeat" evidence="1">
    <location>
        <begin position="39"/>
        <end position="139"/>
    </location>
</feature>
<organism evidence="2">
    <name type="scientific">Arundo donax</name>
    <name type="common">Giant reed</name>
    <name type="synonym">Donax arundinaceus</name>
    <dbReference type="NCBI Taxonomy" id="35708"/>
    <lineage>
        <taxon>Eukaryota</taxon>
        <taxon>Viridiplantae</taxon>
        <taxon>Streptophyta</taxon>
        <taxon>Embryophyta</taxon>
        <taxon>Tracheophyta</taxon>
        <taxon>Spermatophyta</taxon>
        <taxon>Magnoliopsida</taxon>
        <taxon>Liliopsida</taxon>
        <taxon>Poales</taxon>
        <taxon>Poaceae</taxon>
        <taxon>PACMAD clade</taxon>
        <taxon>Arundinoideae</taxon>
        <taxon>Arundineae</taxon>
        <taxon>Arundo</taxon>
    </lineage>
</organism>
<evidence type="ECO:0000313" key="2">
    <source>
        <dbReference type="EMBL" id="JAD14364.1"/>
    </source>
</evidence>
<reference evidence="2" key="2">
    <citation type="journal article" date="2015" name="Data Brief">
        <title>Shoot transcriptome of the giant reed, Arundo donax.</title>
        <authorList>
            <person name="Barrero R.A."/>
            <person name="Guerrero F.D."/>
            <person name="Moolhuijzen P."/>
            <person name="Goolsby J.A."/>
            <person name="Tidwell J."/>
            <person name="Bellgard S.E."/>
            <person name="Bellgard M.I."/>
        </authorList>
    </citation>
    <scope>NUCLEOTIDE SEQUENCE</scope>
    <source>
        <tissue evidence="2">Shoot tissue taken approximately 20 cm above the soil surface</tissue>
    </source>
</reference>
<dbReference type="Pfam" id="PF25372">
    <property type="entry name" value="DUF7885"/>
    <property type="match status" value="1"/>
</dbReference>
<sequence>MLSPDGLLDVVSGGGLEYLNLHKLGSSAGLDALGSLTFAKRIRVLNLRMCRYLTDASVMAIVSGCPLIEEWNLAVCHGVHLPGWSAIGLYCNKLRVLHVNRCRNICDQGLLALGNGCVHLEVLHINGCVKITNNGLALFSIARHNIDLRVDEVMSIGPSIENLFRLE</sequence>